<dbReference type="InterPro" id="IPR013783">
    <property type="entry name" value="Ig-like_fold"/>
</dbReference>
<dbReference type="RefSeq" id="WP_380746925.1">
    <property type="nucleotide sequence ID" value="NZ_JBHTLI010000006.1"/>
</dbReference>
<feature type="non-terminal residue" evidence="2">
    <location>
        <position position="1"/>
    </location>
</feature>
<dbReference type="Pfam" id="PF23237">
    <property type="entry name" value="HYR_4C"/>
    <property type="match status" value="1"/>
</dbReference>
<protein>
    <recommendedName>
        <fullName evidence="1">HYR-like domain-containing protein</fullName>
    </recommendedName>
</protein>
<reference evidence="3" key="1">
    <citation type="journal article" date="2019" name="Int. J. Syst. Evol. Microbiol.">
        <title>The Global Catalogue of Microorganisms (GCM) 10K type strain sequencing project: providing services to taxonomists for standard genome sequencing and annotation.</title>
        <authorList>
            <consortium name="The Broad Institute Genomics Platform"/>
            <consortium name="The Broad Institute Genome Sequencing Center for Infectious Disease"/>
            <person name="Wu L."/>
            <person name="Ma J."/>
        </authorList>
    </citation>
    <scope>NUCLEOTIDE SEQUENCE [LARGE SCALE GENOMIC DNA]</scope>
    <source>
        <strain evidence="3">CCUG 64793</strain>
    </source>
</reference>
<proteinExistence type="predicted"/>
<sequence length="65" mass="6803">LPTVTGQCNATVSNVPTATDNCNGSINGTTTDPLSYSNQGTYTIVWTFTDSEGNSSTQNQTVIVD</sequence>
<dbReference type="Proteomes" id="UP001597131">
    <property type="component" value="Unassembled WGS sequence"/>
</dbReference>
<name>A0ABW3NSQ9_9FLAO</name>
<feature type="non-terminal residue" evidence="2">
    <location>
        <position position="65"/>
    </location>
</feature>
<accession>A0ABW3NSQ9</accession>
<feature type="domain" description="HYR-like" evidence="1">
    <location>
        <begin position="4"/>
        <end position="63"/>
    </location>
</feature>
<dbReference type="InterPro" id="IPR057078">
    <property type="entry name" value="HYR-4C"/>
</dbReference>
<gene>
    <name evidence="2" type="ORF">ACFQ3Q_14075</name>
</gene>
<evidence type="ECO:0000259" key="1">
    <source>
        <dbReference type="Pfam" id="PF23237"/>
    </source>
</evidence>
<dbReference type="EMBL" id="JBHTLI010000006">
    <property type="protein sequence ID" value="MFD1096878.1"/>
    <property type="molecule type" value="Genomic_DNA"/>
</dbReference>
<evidence type="ECO:0000313" key="2">
    <source>
        <dbReference type="EMBL" id="MFD1096878.1"/>
    </source>
</evidence>
<evidence type="ECO:0000313" key="3">
    <source>
        <dbReference type="Proteomes" id="UP001597131"/>
    </source>
</evidence>
<dbReference type="Gene3D" id="2.60.40.10">
    <property type="entry name" value="Immunoglobulins"/>
    <property type="match status" value="1"/>
</dbReference>
<keyword evidence="3" id="KW-1185">Reference proteome</keyword>
<comment type="caution">
    <text evidence="2">The sequence shown here is derived from an EMBL/GenBank/DDBJ whole genome shotgun (WGS) entry which is preliminary data.</text>
</comment>
<organism evidence="2 3">
    <name type="scientific">Salegentibacter chungangensis</name>
    <dbReference type="NCBI Taxonomy" id="1335724"/>
    <lineage>
        <taxon>Bacteria</taxon>
        <taxon>Pseudomonadati</taxon>
        <taxon>Bacteroidota</taxon>
        <taxon>Flavobacteriia</taxon>
        <taxon>Flavobacteriales</taxon>
        <taxon>Flavobacteriaceae</taxon>
        <taxon>Salegentibacter</taxon>
    </lineage>
</organism>